<feature type="region of interest" description="Disordered" evidence="1">
    <location>
        <begin position="1"/>
        <end position="38"/>
    </location>
</feature>
<dbReference type="Proteomes" id="UP000320475">
    <property type="component" value="Unassembled WGS sequence"/>
</dbReference>
<feature type="compositionally biased region" description="Polar residues" evidence="1">
    <location>
        <begin position="1"/>
        <end position="23"/>
    </location>
</feature>
<comment type="caution">
    <text evidence="3">The sequence shown here is derived from an EMBL/GenBank/DDBJ whole genome shotgun (WGS) entry which is preliminary data.</text>
</comment>
<dbReference type="VEuPathDB" id="FungiDB:SeMB42_g06168"/>
<accession>A0A507D1F7</accession>
<protein>
    <submittedName>
        <fullName evidence="3">Uncharacterized protein</fullName>
    </submittedName>
</protein>
<proteinExistence type="predicted"/>
<reference evidence="4 5" key="1">
    <citation type="journal article" date="2019" name="Sci. Rep.">
        <title>Comparative genomics of chytrid fungi reveal insights into the obligate biotrophic and pathogenic lifestyle of Synchytrium endobioticum.</title>
        <authorList>
            <person name="van de Vossenberg B.T.L.H."/>
            <person name="Warris S."/>
            <person name="Nguyen H.D.T."/>
            <person name="van Gent-Pelzer M.P.E."/>
            <person name="Joly D.L."/>
            <person name="van de Geest H.C."/>
            <person name="Bonants P.J.M."/>
            <person name="Smith D.S."/>
            <person name="Levesque C.A."/>
            <person name="van der Lee T.A.J."/>
        </authorList>
    </citation>
    <scope>NUCLEOTIDE SEQUENCE [LARGE SCALE GENOMIC DNA]</scope>
    <source>
        <strain evidence="3 5">LEV6574</strain>
        <strain evidence="2 4">MB42</strain>
    </source>
</reference>
<evidence type="ECO:0000313" key="2">
    <source>
        <dbReference type="EMBL" id="TPX40000.1"/>
    </source>
</evidence>
<dbReference type="EMBL" id="QEAM01000146">
    <property type="protein sequence ID" value="TPX45293.1"/>
    <property type="molecule type" value="Genomic_DNA"/>
</dbReference>
<evidence type="ECO:0000256" key="1">
    <source>
        <dbReference type="SAM" id="MobiDB-lite"/>
    </source>
</evidence>
<dbReference type="EMBL" id="QEAN01000329">
    <property type="protein sequence ID" value="TPX40000.1"/>
    <property type="molecule type" value="Genomic_DNA"/>
</dbReference>
<dbReference type="Proteomes" id="UP000317494">
    <property type="component" value="Unassembled WGS sequence"/>
</dbReference>
<evidence type="ECO:0000313" key="3">
    <source>
        <dbReference type="EMBL" id="TPX45293.1"/>
    </source>
</evidence>
<evidence type="ECO:0000313" key="5">
    <source>
        <dbReference type="Proteomes" id="UP000320475"/>
    </source>
</evidence>
<organism evidence="3 5">
    <name type="scientific">Synchytrium endobioticum</name>
    <dbReference type="NCBI Taxonomy" id="286115"/>
    <lineage>
        <taxon>Eukaryota</taxon>
        <taxon>Fungi</taxon>
        <taxon>Fungi incertae sedis</taxon>
        <taxon>Chytridiomycota</taxon>
        <taxon>Chytridiomycota incertae sedis</taxon>
        <taxon>Chytridiomycetes</taxon>
        <taxon>Synchytriales</taxon>
        <taxon>Synchytriaceae</taxon>
        <taxon>Synchytrium</taxon>
    </lineage>
</organism>
<keyword evidence="4" id="KW-1185">Reference proteome</keyword>
<dbReference type="AlphaFoldDB" id="A0A507D1F7"/>
<feature type="region of interest" description="Disordered" evidence="1">
    <location>
        <begin position="145"/>
        <end position="218"/>
    </location>
</feature>
<name>A0A507D1F7_9FUNG</name>
<evidence type="ECO:0000313" key="4">
    <source>
        <dbReference type="Proteomes" id="UP000317494"/>
    </source>
</evidence>
<sequence length="328" mass="35352">MSSQEYNQTKSTTIIQALKSTSHGTERRSRQRARSAEDVASCSVIEATSSTATATTTQHQPRPYDIIRKNINDHAFSNDHFTHSRNNSSNSLSTAFTSITPITPAESRASTPTLIYNSFFVPVEPLIPSSGAGMQHHTFLDRLTPVSPRAVRSRASADDNDNGDGGNVMSPPPPRTPVKVSSIADRLGGNCESSEPLGRGTPDQTSRQRQVSHEKSNVLSPAVSIVTSLSNSCTADSSSNVSGNFDKENAGVFAIHVKRAYSRGLTDHPMLGAGSVLEDIPVDCLEEYDGLQGQFFVVEDDSDDDDIVDIGCCMSSRSESQENSPTKR</sequence>
<gene>
    <name evidence="3" type="ORF">SeLEV6574_g03961</name>
    <name evidence="2" type="ORF">SeMB42_g06168</name>
</gene>